<sequence>MTTLSVPVSAKLEEFIDQMVERGRAANKADVVRKALDLLAEEEAIASVLKAEQETREGKILRGDLRELMKKLP</sequence>
<dbReference type="Pfam" id="PF03693">
    <property type="entry name" value="ParD_antitoxin"/>
    <property type="match status" value="1"/>
</dbReference>
<keyword evidence="1" id="KW-1277">Toxin-antitoxin system</keyword>
<name>A0A1F5WG15_9BACT</name>
<dbReference type="InterPro" id="IPR022789">
    <property type="entry name" value="ParD"/>
</dbReference>
<accession>A0A1F5WG15</accession>
<evidence type="ECO:0000256" key="1">
    <source>
        <dbReference type="ARBA" id="ARBA00022649"/>
    </source>
</evidence>
<protein>
    <recommendedName>
        <fullName evidence="4">Ribbon-helix-helix protein CopG domain-containing protein</fullName>
    </recommendedName>
</protein>
<dbReference type="Gene3D" id="6.10.10.120">
    <property type="entry name" value="Antitoxin ParD1-like"/>
    <property type="match status" value="1"/>
</dbReference>
<organism evidence="2 3">
    <name type="scientific">Candidatus Giovannonibacteria bacterium RIFCSPHIGHO2_02_FULL_46_20</name>
    <dbReference type="NCBI Taxonomy" id="1798338"/>
    <lineage>
        <taxon>Bacteria</taxon>
        <taxon>Candidatus Giovannoniibacteriota</taxon>
    </lineage>
</organism>
<dbReference type="Proteomes" id="UP000178406">
    <property type="component" value="Unassembled WGS sequence"/>
</dbReference>
<comment type="caution">
    <text evidence="2">The sequence shown here is derived from an EMBL/GenBank/DDBJ whole genome shotgun (WGS) entry which is preliminary data.</text>
</comment>
<proteinExistence type="predicted"/>
<evidence type="ECO:0000313" key="2">
    <source>
        <dbReference type="EMBL" id="OGF74524.1"/>
    </source>
</evidence>
<dbReference type="GO" id="GO:0006355">
    <property type="term" value="P:regulation of DNA-templated transcription"/>
    <property type="evidence" value="ECO:0007669"/>
    <property type="project" value="InterPro"/>
</dbReference>
<dbReference type="InterPro" id="IPR038296">
    <property type="entry name" value="ParD_sf"/>
</dbReference>
<dbReference type="STRING" id="1798338.A3J56_01130"/>
<gene>
    <name evidence="2" type="ORF">A3J56_01130</name>
</gene>
<dbReference type="EMBL" id="MFHQ01000017">
    <property type="protein sequence ID" value="OGF74524.1"/>
    <property type="molecule type" value="Genomic_DNA"/>
</dbReference>
<reference evidence="2 3" key="1">
    <citation type="journal article" date="2016" name="Nat. Commun.">
        <title>Thousands of microbial genomes shed light on interconnected biogeochemical processes in an aquifer system.</title>
        <authorList>
            <person name="Anantharaman K."/>
            <person name="Brown C.T."/>
            <person name="Hug L.A."/>
            <person name="Sharon I."/>
            <person name="Castelle C.J."/>
            <person name="Probst A.J."/>
            <person name="Thomas B.C."/>
            <person name="Singh A."/>
            <person name="Wilkins M.J."/>
            <person name="Karaoz U."/>
            <person name="Brodie E.L."/>
            <person name="Williams K.H."/>
            <person name="Hubbard S.S."/>
            <person name="Banfield J.F."/>
        </authorList>
    </citation>
    <scope>NUCLEOTIDE SEQUENCE [LARGE SCALE GENOMIC DNA]</scope>
</reference>
<dbReference type="SUPFAM" id="SSF47598">
    <property type="entry name" value="Ribbon-helix-helix"/>
    <property type="match status" value="1"/>
</dbReference>
<dbReference type="AlphaFoldDB" id="A0A1F5WG15"/>
<dbReference type="InterPro" id="IPR010985">
    <property type="entry name" value="Ribbon_hlx_hlx"/>
</dbReference>
<evidence type="ECO:0000313" key="3">
    <source>
        <dbReference type="Proteomes" id="UP000178406"/>
    </source>
</evidence>
<evidence type="ECO:0008006" key="4">
    <source>
        <dbReference type="Google" id="ProtNLM"/>
    </source>
</evidence>